<feature type="compositionally biased region" description="Low complexity" evidence="1">
    <location>
        <begin position="147"/>
        <end position="156"/>
    </location>
</feature>
<dbReference type="Proteomes" id="UP001550739">
    <property type="component" value="Unassembled WGS sequence"/>
</dbReference>
<evidence type="ECO:0000313" key="2">
    <source>
        <dbReference type="EMBL" id="MEU3782511.1"/>
    </source>
</evidence>
<comment type="caution">
    <text evidence="2">The sequence shown here is derived from an EMBL/GenBank/DDBJ whole genome shotgun (WGS) entry which is preliminary data.</text>
</comment>
<proteinExistence type="predicted"/>
<keyword evidence="3" id="KW-1185">Reference proteome</keyword>
<name>A0ABV2ZIX9_9ACTN</name>
<protein>
    <submittedName>
        <fullName evidence="2">Toxin-antitoxin system, toxin component family protein</fullName>
    </submittedName>
</protein>
<feature type="compositionally biased region" description="Basic and acidic residues" evidence="1">
    <location>
        <begin position="159"/>
        <end position="168"/>
    </location>
</feature>
<reference evidence="2 3" key="1">
    <citation type="submission" date="2024-06" db="EMBL/GenBank/DDBJ databases">
        <title>The Natural Products Discovery Center: Release of the First 8490 Sequenced Strains for Exploring Actinobacteria Biosynthetic Diversity.</title>
        <authorList>
            <person name="Kalkreuter E."/>
            <person name="Kautsar S.A."/>
            <person name="Yang D."/>
            <person name="Bader C.D."/>
            <person name="Teijaro C.N."/>
            <person name="Fluegel L."/>
            <person name="Davis C.M."/>
            <person name="Simpson J.R."/>
            <person name="Lauterbach L."/>
            <person name="Steele A.D."/>
            <person name="Gui C."/>
            <person name="Meng S."/>
            <person name="Li G."/>
            <person name="Viehrig K."/>
            <person name="Ye F."/>
            <person name="Su P."/>
            <person name="Kiefer A.F."/>
            <person name="Nichols A."/>
            <person name="Cepeda A.J."/>
            <person name="Yan W."/>
            <person name="Fan B."/>
            <person name="Jiang Y."/>
            <person name="Adhikari A."/>
            <person name="Zheng C.-J."/>
            <person name="Schuster L."/>
            <person name="Cowan T.M."/>
            <person name="Smanski M.J."/>
            <person name="Chevrette M.G."/>
            <person name="De Carvalho L.P.S."/>
            <person name="Shen B."/>
        </authorList>
    </citation>
    <scope>NUCLEOTIDE SEQUENCE [LARGE SCALE GENOMIC DNA]</scope>
    <source>
        <strain evidence="2 3">NPDC033843</strain>
    </source>
</reference>
<evidence type="ECO:0000256" key="1">
    <source>
        <dbReference type="SAM" id="MobiDB-lite"/>
    </source>
</evidence>
<feature type="region of interest" description="Disordered" evidence="1">
    <location>
        <begin position="123"/>
        <end position="168"/>
    </location>
</feature>
<accession>A0ABV2ZIX9</accession>
<evidence type="ECO:0000313" key="3">
    <source>
        <dbReference type="Proteomes" id="UP001550739"/>
    </source>
</evidence>
<dbReference type="RefSeq" id="WP_361703310.1">
    <property type="nucleotide sequence ID" value="NZ_JBEZVE010000009.1"/>
</dbReference>
<sequence>MDIAGARGGAARIASALRRVRTGPAMRELTAELSAAVRARPCRPSGVRNVCRALCEEMSARRGGRPVEVRFERFPDEIEVTGLWVEFHDFDLVIVEERAEAVQQLVILGHELWHLHAGHRHHHHGVGTAAADALARRSGPSEPTGRSGQSGQSGQSDEVNERSERSDWDSVALAVAARSGSRADDEAEADDFGHRLAARFRRYLTDSGAAAETAAVQRTLGYRGRRGSAR</sequence>
<gene>
    <name evidence="2" type="ORF">AB0E89_18375</name>
</gene>
<organism evidence="2 3">
    <name type="scientific">Streptomyces sp. 900129855</name>
    <dbReference type="NCBI Taxonomy" id="3155129"/>
    <lineage>
        <taxon>Bacteria</taxon>
        <taxon>Bacillati</taxon>
        <taxon>Actinomycetota</taxon>
        <taxon>Actinomycetes</taxon>
        <taxon>Kitasatosporales</taxon>
        <taxon>Streptomycetaceae</taxon>
        <taxon>Streptomyces</taxon>
    </lineage>
</organism>
<dbReference type="EMBL" id="JBEZVE010000009">
    <property type="protein sequence ID" value="MEU3782511.1"/>
    <property type="molecule type" value="Genomic_DNA"/>
</dbReference>